<dbReference type="CDD" id="cd00160">
    <property type="entry name" value="RhoGEF"/>
    <property type="match status" value="1"/>
</dbReference>
<feature type="compositionally biased region" description="Basic residues" evidence="4">
    <location>
        <begin position="414"/>
        <end position="426"/>
    </location>
</feature>
<dbReference type="InterPro" id="IPR051092">
    <property type="entry name" value="FYVE_RhoGEF_PH"/>
</dbReference>
<dbReference type="Proteomes" id="UP000006671">
    <property type="component" value="Unassembled WGS sequence"/>
</dbReference>
<evidence type="ECO:0000313" key="8">
    <source>
        <dbReference type="Proteomes" id="UP000006671"/>
    </source>
</evidence>
<dbReference type="PROSITE" id="PS50002">
    <property type="entry name" value="SH3"/>
    <property type="match status" value="1"/>
</dbReference>
<dbReference type="OrthoDB" id="660555at2759"/>
<dbReference type="PROSITE" id="PS00741">
    <property type="entry name" value="DH_1"/>
    <property type="match status" value="1"/>
</dbReference>
<dbReference type="GeneID" id="8850144"/>
<evidence type="ECO:0000259" key="6">
    <source>
        <dbReference type="PROSITE" id="PS50010"/>
    </source>
</evidence>
<dbReference type="Pfam" id="PF00018">
    <property type="entry name" value="SH3_1"/>
    <property type="match status" value="1"/>
</dbReference>
<name>D2VFQ4_NAEGR</name>
<dbReference type="InterPro" id="IPR001331">
    <property type="entry name" value="GDS_CDC24_CS"/>
</dbReference>
<dbReference type="eggNOG" id="KOG3519">
    <property type="taxonomic scope" value="Eukaryota"/>
</dbReference>
<feature type="region of interest" description="Disordered" evidence="4">
    <location>
        <begin position="1"/>
        <end position="22"/>
    </location>
</feature>
<dbReference type="GO" id="GO:0005085">
    <property type="term" value="F:guanyl-nucleotide exchange factor activity"/>
    <property type="evidence" value="ECO:0007669"/>
    <property type="project" value="InterPro"/>
</dbReference>
<feature type="coiled-coil region" evidence="3">
    <location>
        <begin position="977"/>
        <end position="1039"/>
    </location>
</feature>
<feature type="region of interest" description="Disordered" evidence="4">
    <location>
        <begin position="198"/>
        <end position="326"/>
    </location>
</feature>
<dbReference type="VEuPathDB" id="AmoebaDB:NAEGRDRAFT_79794"/>
<feature type="domain" description="DH" evidence="6">
    <location>
        <begin position="594"/>
        <end position="784"/>
    </location>
</feature>
<organism evidence="8">
    <name type="scientific">Naegleria gruberi</name>
    <name type="common">Amoeba</name>
    <dbReference type="NCBI Taxonomy" id="5762"/>
    <lineage>
        <taxon>Eukaryota</taxon>
        <taxon>Discoba</taxon>
        <taxon>Heterolobosea</taxon>
        <taxon>Tetramitia</taxon>
        <taxon>Eutetramitia</taxon>
        <taxon>Vahlkampfiidae</taxon>
        <taxon>Naegleria</taxon>
    </lineage>
</organism>
<dbReference type="SMART" id="SM00325">
    <property type="entry name" value="RhoGEF"/>
    <property type="match status" value="1"/>
</dbReference>
<feature type="domain" description="SH3" evidence="5">
    <location>
        <begin position="21"/>
        <end position="81"/>
    </location>
</feature>
<dbReference type="PROSITE" id="PS50010">
    <property type="entry name" value="DH_2"/>
    <property type="match status" value="1"/>
</dbReference>
<evidence type="ECO:0000259" key="5">
    <source>
        <dbReference type="PROSITE" id="PS50002"/>
    </source>
</evidence>
<keyword evidence="3" id="KW-0175">Coiled coil</keyword>
<feature type="region of interest" description="Disordered" evidence="4">
    <location>
        <begin position="413"/>
        <end position="442"/>
    </location>
</feature>
<feature type="compositionally biased region" description="Low complexity" evidence="4">
    <location>
        <begin position="235"/>
        <end position="258"/>
    </location>
</feature>
<evidence type="ECO:0000256" key="2">
    <source>
        <dbReference type="PROSITE-ProRule" id="PRU00192"/>
    </source>
</evidence>
<sequence>MPQVETMTRDSNKGVGGNERSSSTQALVLYTFEASSSNEMSIIENQILTVIKSDDDWTLCKNPETSQLGYVPTQYIQIIVKPQIRPQLNVSRKVSNNQQSTTTTSTSINVSSNKQQERNNSDHETNQKPPLSARNKVSSTQVPTSSSSSNETITTTTPTINTKLADSQKSSSPQSPATSTSSTDNFTSVKQRIKFLQEHQLPIPGANNTTNQQDKSKRVQFVQTPRNQDSSPIPNTVNNNVNVNTTTNNNTVNNNTNNSGNGSGINQSSTIESGSSSGNVSGRPPKPKGYSTGTPSGNNNGNISGINSSGSTSGSSSLNVSTPPSGTSPVLNNYLQMYGAVPILPFVKPMQTKNLTPDETYENAVNNSISNNQYSTSGSSLNGSSVPTSTQDSNLLVDTRVEDKKGLAKLGRSLSRKFKKNHKNHHSAATPTSGDDDEIIQSSTTGHTDYLKTSPRATTSFQQSPITSLTNENEFDKPALPPKKTRGIEEELDAADKRKTLPVNMRNDLFQKMHSQLKMQSFTGDNAPSLSRTGSILQTTQAEDDVQFINEIRKPSMSKSVAVKLIADKMKFYNNYRLMKYYLQKDESLKNARIRKQKVLEIVSTERDYVQNIHICVDEFLAPMRTNPKKFGVKNEQLDVLFLNILQILQCNQELLKRLNEQVNENQQGRTTCVRIGIVFREMAVWFKLYTDYINNHESATSTYDSLIERKKKFAAYIEKQQNNPKCKNLPLAAYLIQPVQRIPRYRLLLADVIKLTPTDHVDFDDLQKGYQAILEIADWVNERKRENENQHSLTKLQLKLTDSEFKQIFLPHRKLISKTETLKSTITFKDHESDFDKYFAFNRQTEAYLFSDMLIIALGEQVDTSQALSQQHIIMRENLVIIYFVFVKIVKVEYMQPVEDAPAQTDSVPNMVQIAYGLRGKDLMFEFNLESCDNHFSKKILSCINTCKKNVSNKTGMDPESLFGVSAQFNRILRSIPEIKDQMKRKKEKATRMQAEITTISKEIERKEQEVLRLLEEINNLKEQKMQNELGISEAEQDSVKSSSDFKQVAEEKKKCQENVFTILGNDLFAYTEMFGSISNRDDPKILMD</sequence>
<dbReference type="STRING" id="5762.D2VFQ4"/>
<gene>
    <name evidence="7" type="ORF">NAEGRDRAFT_79794</name>
</gene>
<feature type="compositionally biased region" description="Basic and acidic residues" evidence="4">
    <location>
        <begin position="115"/>
        <end position="126"/>
    </location>
</feature>
<accession>D2VFQ4</accession>
<feature type="compositionally biased region" description="Low complexity" evidence="4">
    <location>
        <begin position="94"/>
        <end position="113"/>
    </location>
</feature>
<dbReference type="InParanoid" id="D2VFQ4"/>
<feature type="region of interest" description="Disordered" evidence="4">
    <location>
        <begin position="90"/>
        <end position="185"/>
    </location>
</feature>
<dbReference type="InterPro" id="IPR035899">
    <property type="entry name" value="DBL_dom_sf"/>
</dbReference>
<feature type="compositionally biased region" description="Low complexity" evidence="4">
    <location>
        <begin position="291"/>
        <end position="325"/>
    </location>
</feature>
<feature type="compositionally biased region" description="Low complexity" evidence="4">
    <location>
        <begin position="375"/>
        <end position="390"/>
    </location>
</feature>
<dbReference type="OMA" id="MMQPNGM"/>
<evidence type="ECO:0000256" key="4">
    <source>
        <dbReference type="SAM" id="MobiDB-lite"/>
    </source>
</evidence>
<dbReference type="InterPro" id="IPR001452">
    <property type="entry name" value="SH3_domain"/>
</dbReference>
<dbReference type="InterPro" id="IPR036028">
    <property type="entry name" value="SH3-like_dom_sf"/>
</dbReference>
<proteinExistence type="predicted"/>
<reference evidence="7 8" key="1">
    <citation type="journal article" date="2010" name="Cell">
        <title>The genome of Naegleria gruberi illuminates early eukaryotic versatility.</title>
        <authorList>
            <person name="Fritz-Laylin L.K."/>
            <person name="Prochnik S.E."/>
            <person name="Ginger M.L."/>
            <person name="Dacks J.B."/>
            <person name="Carpenter M.L."/>
            <person name="Field M.C."/>
            <person name="Kuo A."/>
            <person name="Paredez A."/>
            <person name="Chapman J."/>
            <person name="Pham J."/>
            <person name="Shu S."/>
            <person name="Neupane R."/>
            <person name="Cipriano M."/>
            <person name="Mancuso J."/>
            <person name="Tu H."/>
            <person name="Salamov A."/>
            <person name="Lindquist E."/>
            <person name="Shapiro H."/>
            <person name="Lucas S."/>
            <person name="Grigoriev I.V."/>
            <person name="Cande W.Z."/>
            <person name="Fulton C."/>
            <person name="Rokhsar D.S."/>
            <person name="Dawson S.C."/>
        </authorList>
    </citation>
    <scope>NUCLEOTIDE SEQUENCE [LARGE SCALE GENOMIC DNA]</scope>
    <source>
        <strain evidence="7 8">NEG-M</strain>
    </source>
</reference>
<feature type="compositionally biased region" description="Low complexity" evidence="4">
    <location>
        <begin position="137"/>
        <end position="184"/>
    </location>
</feature>
<feature type="compositionally biased region" description="Low complexity" evidence="4">
    <location>
        <begin position="268"/>
        <end position="282"/>
    </location>
</feature>
<dbReference type="Pfam" id="PF00621">
    <property type="entry name" value="RhoGEF"/>
    <property type="match status" value="1"/>
</dbReference>
<dbReference type="Gene3D" id="1.20.900.10">
    <property type="entry name" value="Dbl homology (DH) domain"/>
    <property type="match status" value="1"/>
</dbReference>
<dbReference type="GO" id="GO:0005737">
    <property type="term" value="C:cytoplasm"/>
    <property type="evidence" value="ECO:0007669"/>
    <property type="project" value="TreeGrafter"/>
</dbReference>
<dbReference type="PANTHER" id="PTHR12673:SF159">
    <property type="entry name" value="LD03170P"/>
    <property type="match status" value="1"/>
</dbReference>
<evidence type="ECO:0000313" key="7">
    <source>
        <dbReference type="EMBL" id="EFC44398.1"/>
    </source>
</evidence>
<evidence type="ECO:0000256" key="1">
    <source>
        <dbReference type="ARBA" id="ARBA00022443"/>
    </source>
</evidence>
<dbReference type="SUPFAM" id="SSF50044">
    <property type="entry name" value="SH3-domain"/>
    <property type="match status" value="1"/>
</dbReference>
<feature type="compositionally biased region" description="Polar residues" evidence="4">
    <location>
        <begin position="221"/>
        <end position="234"/>
    </location>
</feature>
<dbReference type="Gene3D" id="2.30.30.40">
    <property type="entry name" value="SH3 Domains"/>
    <property type="match status" value="1"/>
</dbReference>
<keyword evidence="8" id="KW-1185">Reference proteome</keyword>
<evidence type="ECO:0000256" key="3">
    <source>
        <dbReference type="SAM" id="Coils"/>
    </source>
</evidence>
<dbReference type="GO" id="GO:0035556">
    <property type="term" value="P:intracellular signal transduction"/>
    <property type="evidence" value="ECO:0007669"/>
    <property type="project" value="InterPro"/>
</dbReference>
<dbReference type="KEGG" id="ngr:NAEGRDRAFT_79794"/>
<dbReference type="PANTHER" id="PTHR12673">
    <property type="entry name" value="FACIOGENITAL DYSPLASIA PROTEIN"/>
    <property type="match status" value="1"/>
</dbReference>
<dbReference type="SMART" id="SM00326">
    <property type="entry name" value="SH3"/>
    <property type="match status" value="1"/>
</dbReference>
<protein>
    <submittedName>
        <fullName evidence="7">RhoGEF domain-containing protein</fullName>
    </submittedName>
</protein>
<dbReference type="AlphaFoldDB" id="D2VFQ4"/>
<feature type="region of interest" description="Disordered" evidence="4">
    <location>
        <begin position="369"/>
        <end position="396"/>
    </location>
</feature>
<dbReference type="EMBL" id="GG738868">
    <property type="protein sequence ID" value="EFC44398.1"/>
    <property type="molecule type" value="Genomic_DNA"/>
</dbReference>
<dbReference type="SUPFAM" id="SSF48065">
    <property type="entry name" value="DBL homology domain (DH-domain)"/>
    <property type="match status" value="1"/>
</dbReference>
<dbReference type="RefSeq" id="XP_002677142.1">
    <property type="nucleotide sequence ID" value="XM_002677096.1"/>
</dbReference>
<keyword evidence="1 2" id="KW-0728">SH3 domain</keyword>
<dbReference type="InterPro" id="IPR000219">
    <property type="entry name" value="DH_dom"/>
</dbReference>